<accession>Q6IJX8</accession>
<dbReference type="AlphaFoldDB" id="Q6IJX8"/>
<reference evidence="2" key="1">
    <citation type="journal article" date="2003" name="Genome Biol.">
        <title>An integrated gene annotation and transcriptional profiling approach towards the full gene content of the Drosophila genome.</title>
        <authorList>
            <person name="Hild M."/>
            <person name="Beckmann B."/>
            <person name="Haas S.A."/>
            <person name="Koch B."/>
            <person name="Solovyev V."/>
            <person name="Busold C."/>
            <person name="Fellenberg K."/>
            <person name="Boutros M."/>
            <person name="Vingron M."/>
            <person name="Sauer F."/>
            <person name="Hoheisel J.D."/>
            <person name="Paro R."/>
        </authorList>
    </citation>
    <scope>NUCLEOTIDE SEQUENCE</scope>
</reference>
<gene>
    <name evidence="2" type="ORF">HDC14008</name>
</gene>
<evidence type="ECO:0000256" key="1">
    <source>
        <dbReference type="SAM" id="MobiDB-lite"/>
    </source>
</evidence>
<sequence length="248" mass="26724">MAKGHPKIRARYAIRGAGFAICDMGGRTSSAQPPASRHGDASASLFIVMGVVPAPQDEGPVPIRLFGSFAPCQGYTRNSWLPRNAAKSKQSAKARKAPLRVVFVTASKSMRTKNSEAFGKFGKAPHASQSSGRKKEGSEMPEIPALFGKVESEQGIHIYAWPGHRMLAHQLRWNTLLDFQEKGIRGGSSAIHVETEELLLGVAVAMWDKCCGQVESAASAMGDGGKWVPPCGWQAPQNVNFITRIVPD</sequence>
<feature type="region of interest" description="Disordered" evidence="1">
    <location>
        <begin position="119"/>
        <end position="139"/>
    </location>
</feature>
<organism evidence="2">
    <name type="scientific">Drosophila melanogaster</name>
    <name type="common">Fruit fly</name>
    <dbReference type="NCBI Taxonomy" id="7227"/>
    <lineage>
        <taxon>Eukaryota</taxon>
        <taxon>Metazoa</taxon>
        <taxon>Ecdysozoa</taxon>
        <taxon>Arthropoda</taxon>
        <taxon>Hexapoda</taxon>
        <taxon>Insecta</taxon>
        <taxon>Pterygota</taxon>
        <taxon>Neoptera</taxon>
        <taxon>Endopterygota</taxon>
        <taxon>Diptera</taxon>
        <taxon>Brachycera</taxon>
        <taxon>Muscomorpha</taxon>
        <taxon>Ephydroidea</taxon>
        <taxon>Drosophilidae</taxon>
        <taxon>Drosophila</taxon>
        <taxon>Sophophora</taxon>
    </lineage>
</organism>
<protein>
    <submittedName>
        <fullName evidence="2">HDC14008</fullName>
    </submittedName>
</protein>
<name>Q6IJX8_DROME</name>
<dbReference type="EMBL" id="BK002588">
    <property type="protein sequence ID" value="DAA04094.1"/>
    <property type="molecule type" value="Genomic_DNA"/>
</dbReference>
<proteinExistence type="predicted"/>
<evidence type="ECO:0000313" key="2">
    <source>
        <dbReference type="EMBL" id="DAA04094.1"/>
    </source>
</evidence>